<sequence length="576" mass="64182">MAKGYRNTLFTSVKTPRVPLNRFDLSFDRIGTFKMGKLYPIICKEMLPGDRFRVRTDSLVRTMPLSSPAFGRLRMYIHYFFVPNRLVWDHWEDFITGGESGEDTHVPPYVPWSDLVGGDFQSRSKSDGQGNWTYTPEDGLVAAFGLPAQPYAGSNVAQAGIDNGISTTTPVSVLPFRAYRLIWNEYYRDQNIDDELPIDTSADGKQDISGWSDATFKGSILGDLLSRRWLKDYFTSALPTPQRGPDVQLPIVGEGGTIQADGPLKLLIQNQGTGEITKNTSAFVPDVNKGLGNTTSINIAESPTDQFPLDVQHTDLMYASGLTTAGGSVVAATINDLRRAIALQRFYEISARAGSRYIETIMGHFHVRSSDARLQRPEYLGGGVTDINIGEVLQTSATDQTSPQGNMAGRGFGVGRSNRCTYRAEEHGYLFGIMSIIPEPYYFQGIDKEWTRQSRVDYYWPSFAHLGEQEIDKSELCVGTSDGETDTYGKLFGYAPRYAEYKFSKNIITGLLRGSLANWTFARNVSDPNLNAAFLEVPQVNNPFAVQDEDTDKFIVWFSNEIRALRPMPFFGTPSI</sequence>
<evidence type="ECO:0000313" key="7">
    <source>
        <dbReference type="EMBL" id="XCD08174.1"/>
    </source>
</evidence>
<evidence type="ECO:0000256" key="1">
    <source>
        <dbReference type="ARBA" id="ARBA00004328"/>
    </source>
</evidence>
<dbReference type="Pfam" id="PF02305">
    <property type="entry name" value="Phage_F"/>
    <property type="match status" value="1"/>
</dbReference>
<dbReference type="EMBL" id="PP511866">
    <property type="protein sequence ID" value="XCD08174.1"/>
    <property type="molecule type" value="Genomic_DNA"/>
</dbReference>
<protein>
    <submittedName>
        <fullName evidence="6">Major capsid protein</fullName>
    </submittedName>
</protein>
<evidence type="ECO:0000256" key="5">
    <source>
        <dbReference type="ARBA" id="ARBA00022844"/>
    </source>
</evidence>
<dbReference type="InterPro" id="IPR037002">
    <property type="entry name" value="Microviridae_protein_F_sf"/>
</dbReference>
<evidence type="ECO:0000313" key="6">
    <source>
        <dbReference type="EMBL" id="XCD07347.1"/>
    </source>
</evidence>
<keyword evidence="5" id="KW-0946">Virion</keyword>
<keyword evidence="3" id="KW-1140">T=1 icosahedral capsid protein</keyword>
<dbReference type="GO" id="GO:0005198">
    <property type="term" value="F:structural molecule activity"/>
    <property type="evidence" value="ECO:0007669"/>
    <property type="project" value="InterPro"/>
</dbReference>
<keyword evidence="4" id="KW-0167">Capsid protein</keyword>
<organism evidence="6">
    <name type="scientific">Dulem virus 191</name>
    <dbReference type="NCBI Taxonomy" id="3145668"/>
    <lineage>
        <taxon>Viruses</taxon>
        <taxon>Monodnaviria</taxon>
        <taxon>Sangervirae</taxon>
        <taxon>Phixviricota</taxon>
        <taxon>Malgrandaviricetes</taxon>
        <taxon>Petitvirales</taxon>
        <taxon>Microviridae</taxon>
        <taxon>Microvirus</taxon>
    </lineage>
</organism>
<dbReference type="GO" id="GO:0039615">
    <property type="term" value="C:T=1 icosahedral viral capsid"/>
    <property type="evidence" value="ECO:0007669"/>
    <property type="project" value="UniProtKB-KW"/>
</dbReference>
<name>A0AAU8B8U6_9VIRU</name>
<dbReference type="EMBL" id="PP511786">
    <property type="protein sequence ID" value="XCD07347.1"/>
    <property type="molecule type" value="Genomic_DNA"/>
</dbReference>
<dbReference type="SUPFAM" id="SSF88645">
    <property type="entry name" value="ssDNA viruses"/>
    <property type="match status" value="2"/>
</dbReference>
<accession>A0AAU8B8U6</accession>
<comment type="similarity">
    <text evidence="2">Belongs to the microviridae F protein family.</text>
</comment>
<evidence type="ECO:0000256" key="4">
    <source>
        <dbReference type="ARBA" id="ARBA00022561"/>
    </source>
</evidence>
<dbReference type="Gene3D" id="2.60.169.10">
    <property type="entry name" value="Microviridae F protein"/>
    <property type="match status" value="2"/>
</dbReference>
<dbReference type="InterPro" id="IPR003514">
    <property type="entry name" value="Microviridae_protein_F"/>
</dbReference>
<comment type="subcellular location">
    <subcellularLocation>
        <location evidence="1">Virion</location>
    </subcellularLocation>
</comment>
<evidence type="ECO:0000256" key="3">
    <source>
        <dbReference type="ARBA" id="ARBA00022431"/>
    </source>
</evidence>
<reference evidence="6" key="1">
    <citation type="submission" date="2024-03" db="EMBL/GenBank/DDBJ databases">
        <title>Diverse circular DNA viruses in blood, oral, and fecal samples of captive lemurs.</title>
        <authorList>
            <person name="Paietta E.N."/>
            <person name="Kraberger S."/>
            <person name="Lund M.C."/>
            <person name="Custer J.M."/>
            <person name="Vargas K.M."/>
            <person name="Ehmke E.E."/>
            <person name="Yoder A.D."/>
            <person name="Varsani A."/>
        </authorList>
    </citation>
    <scope>NUCLEOTIDE SEQUENCE</scope>
    <source>
        <strain evidence="6">Duke_27FS_18</strain>
        <strain evidence="7">Duke_29_41</strain>
    </source>
</reference>
<dbReference type="InterPro" id="IPR016184">
    <property type="entry name" value="Capsid/spike_ssDNA_virus"/>
</dbReference>
<evidence type="ECO:0000256" key="2">
    <source>
        <dbReference type="ARBA" id="ARBA00009963"/>
    </source>
</evidence>
<proteinExistence type="inferred from homology"/>